<evidence type="ECO:0000259" key="2">
    <source>
        <dbReference type="Pfam" id="PF12530"/>
    </source>
</evidence>
<dbReference type="InterPro" id="IPR016024">
    <property type="entry name" value="ARM-type_fold"/>
</dbReference>
<organism evidence="3 4">
    <name type="scientific">Cymbomonas tetramitiformis</name>
    <dbReference type="NCBI Taxonomy" id="36881"/>
    <lineage>
        <taxon>Eukaryota</taxon>
        <taxon>Viridiplantae</taxon>
        <taxon>Chlorophyta</taxon>
        <taxon>Pyramimonadophyceae</taxon>
        <taxon>Pyramimonadales</taxon>
        <taxon>Pyramimonadaceae</taxon>
        <taxon>Cymbomonas</taxon>
    </lineage>
</organism>
<evidence type="ECO:0000313" key="3">
    <source>
        <dbReference type="EMBL" id="KAK3246994.1"/>
    </source>
</evidence>
<dbReference type="PANTHER" id="PTHR16212:SF4">
    <property type="entry name" value="FOCADHESIN"/>
    <property type="match status" value="1"/>
</dbReference>
<dbReference type="EMBL" id="LGRX02029315">
    <property type="protein sequence ID" value="KAK3246994.1"/>
    <property type="molecule type" value="Genomic_DNA"/>
</dbReference>
<keyword evidence="4" id="KW-1185">Reference proteome</keyword>
<dbReference type="SUPFAM" id="SSF48371">
    <property type="entry name" value="ARM repeat"/>
    <property type="match status" value="1"/>
</dbReference>
<proteinExistence type="predicted"/>
<evidence type="ECO:0000256" key="1">
    <source>
        <dbReference type="SAM" id="MobiDB-lite"/>
    </source>
</evidence>
<accession>A0AAE0C3C3</accession>
<protein>
    <recommendedName>
        <fullName evidence="2">DUF3730 domain-containing protein</fullName>
    </recommendedName>
</protein>
<dbReference type="InterPro" id="IPR022542">
    <property type="entry name" value="FOCAD/RST1_DUF3730"/>
</dbReference>
<dbReference type="Pfam" id="PF12530">
    <property type="entry name" value="DUF3730"/>
    <property type="match status" value="1"/>
</dbReference>
<dbReference type="GO" id="GO:0060147">
    <property type="term" value="P:regulation of post-transcriptional gene silencing"/>
    <property type="evidence" value="ECO:0007669"/>
    <property type="project" value="InterPro"/>
</dbReference>
<comment type="caution">
    <text evidence="3">The sequence shown here is derived from an EMBL/GenBank/DDBJ whole genome shotgun (WGS) entry which is preliminary data.</text>
</comment>
<gene>
    <name evidence="3" type="ORF">CYMTET_43494</name>
</gene>
<feature type="domain" description="DUF3730" evidence="2">
    <location>
        <begin position="561"/>
        <end position="765"/>
    </location>
</feature>
<feature type="region of interest" description="Disordered" evidence="1">
    <location>
        <begin position="540"/>
        <end position="559"/>
    </location>
</feature>
<dbReference type="PANTHER" id="PTHR16212">
    <property type="entry name" value="FOCADHESIN FAMILY MEMBER"/>
    <property type="match status" value="1"/>
</dbReference>
<evidence type="ECO:0000313" key="4">
    <source>
        <dbReference type="Proteomes" id="UP001190700"/>
    </source>
</evidence>
<feature type="non-terminal residue" evidence="3">
    <location>
        <position position="1571"/>
    </location>
</feature>
<name>A0AAE0C3C3_9CHLO</name>
<dbReference type="InterPro" id="IPR045163">
    <property type="entry name" value="Focadhesin/RST1"/>
</dbReference>
<dbReference type="Proteomes" id="UP001190700">
    <property type="component" value="Unassembled WGS sequence"/>
</dbReference>
<reference evidence="3 4" key="1">
    <citation type="journal article" date="2015" name="Genome Biol. Evol.">
        <title>Comparative Genomics of a Bacterivorous Green Alga Reveals Evolutionary Causalities and Consequences of Phago-Mixotrophic Mode of Nutrition.</title>
        <authorList>
            <person name="Burns J.A."/>
            <person name="Paasch A."/>
            <person name="Narechania A."/>
            <person name="Kim E."/>
        </authorList>
    </citation>
    <scope>NUCLEOTIDE SEQUENCE [LARGE SCALE GENOMIC DNA]</scope>
    <source>
        <strain evidence="3 4">PLY_AMNH</strain>
    </source>
</reference>
<sequence length="1571" mass="163251">MDSSLVPLFEKLSVEHTSIRRFTVRAIFSQLRSQPQDLSIVVRQLLSNSSAVVVDEAIAHIITLVESGTIPVEDIINDLLASLPTAGNSCIRPLVAGLGQIMSWCMKDANAPDVFAKWRRGATHPLTKVLQGQPAAQENVLVLVDELLRLPARGRVSPAVVLSTLSPFVVFLLLESPPPASRSAFPCLLHAHLVRRTCDCSSTQMRHLLLDLLTRALHYQPARDRPASEPGRPWLMQAAGDLIDAFEVGESPDEKLYGMLLDTLVHVCHEARSCGGTLIAVLRLIQRLTFPRRALLHTHMLSFAALLETAACREEAEMLLAVMAMGLWAGGAPGGAGAEYQLQGAQLVLPLLQGRRKLWVLMSAGVKVGYFECERLWEGEGEGGSFGQALSLPEASARKVRTLLQATRGAGESAAGGASDLPRGAHGRQRMLAASEDVLHRLWHRPEDAIGWLHRVRQTLLPAPAAAAASKVAAPKQGIGSEVWADVSRVVGTLLLHSDAAVVVAAAAAIEQMAETSPLGALTLLPTLLYQLRYRTKERGSPDTAEAQEVSEGRGTSSAGHARMNAAVLRALASLAVQPACTQPVLGSLGALVSKTAPPRLQAYALRLLALVWQHNGRCFQQLKAALVADEGRGVEDSCEVRLAKAACLRDVCRHHPERALELVLLIQACLGDALAGVVALGLECLTLLCAADFIDFYTAWRVVRRIIPTVPKAPVAARQWVAFLSCGAMDARVHEEASRALVGQLWGCRDAADPSVRQAAYTALATFRVSLLEELLSEEVPLGRYAELYLQEAQAGPAAAQAASAAKSLLEDALGLEHSRRRTARLRMANTARSIESSVIPAVANLRKRLQGMYSGTGKAASTMPAGTQLICTPFIGEGELRAGGGDDGCGGKRELAEAKKAAAAAAAAYRAGFKELAGRVTGSDWNYYLLAGSSWEVYVTRWARAEARSHAAAAREAAQGKAADSGDAGSAMAHAVGTVWGVLNKHLNDQTSELPLVGENAMIAAAALCGSDPKERGAALGSTAASIVEVLRRCFAEATTDSRLRAAAMALATASPHVAGAAAVTAQALAAHLSSAAASGPYRPGGVALSGCGEALGLLCLHEVRAEAEEGACVRVAAVTLHSLLGLIGRFCPHLRPQLHQVAAATSIRGADVALQWDSMPPATNVPDEGCALLGALLGLGHVSRIGGRLGGRAFAAALLSLLQALLPRASPAAGAASATLPDSLFDWEDPVSASSNPLGEGARNALQAGACAALPGVLVAAYGLGAASDDDILRHVAQLQGLVEEAGSEARPRQVFGAVCAAAGGLLDGALACGLHAPRAVVTGLAAALSRAASADLPAPHRSAAALGLANLLGAQAGLPGMLWTGTAASGAAAEAPAEGGEAAAALVKAPLLWEEGLAELAKGALRTLEAMSAPAPGEDAKTLRTCSWALALLWQGWKFRAASACAGPESAEAGAAGATGRDAPAEAGGAVSTLLLRLQAASSGDASSTASSPRGSGSDMAEVAAAAEGLAMAARLPALNWSGTCRRALREGPDAARCAVLHLAGAHLRQQTALAQLLEEILEPLHF</sequence>